<dbReference type="GO" id="GO:0016788">
    <property type="term" value="F:hydrolase activity, acting on ester bonds"/>
    <property type="evidence" value="ECO:0007669"/>
    <property type="project" value="UniProtKB-ARBA"/>
</dbReference>
<name>Q026K5_SOLUE</name>
<dbReference type="eggNOG" id="COG2755">
    <property type="taxonomic scope" value="Bacteria"/>
</dbReference>
<dbReference type="KEGG" id="sus:Acid_2074"/>
<dbReference type="CDD" id="cd01830">
    <property type="entry name" value="XynE_like"/>
    <property type="match status" value="1"/>
</dbReference>
<dbReference type="STRING" id="234267.Acid_2074"/>
<dbReference type="InterPro" id="IPR053140">
    <property type="entry name" value="GDSL_Rv0518-like"/>
</dbReference>
<dbReference type="AlphaFoldDB" id="Q026K5"/>
<dbReference type="InParanoid" id="Q026K5"/>
<dbReference type="InterPro" id="IPR036514">
    <property type="entry name" value="SGNH_hydro_sf"/>
</dbReference>
<sequence length="347" mass="36719">MVVHTSIGGKRVRVQFSNAVGATELAIGAAHIAVRSKDSEIVPATDHALTFAGMPSCTIEPGVMISSDPVDLEVAPASDLAVSIYLPKDTGPPTSHTVGLHTGYISKGDTTGQPVMPEPSTTFAYLWLSGVDVVAPPDAFAVVALGDSITDGYATTRDANLAWPTLLAKRLAAKKATAHIAVINEGISGNQVLRDGAGVSALARFERDVLDRAGARWMILLEGINDINIRGRNAGPNALTSDELIAGYRQLLDMAHTHGIKVIGATIMPEEGVPTASERGEEIRLSVNQWIRTSHAFDAVVDFDATVRDPEHPGKIRAAFDPGDHIHPNDAGNQAMADAFDLAIFKK</sequence>
<dbReference type="Gene3D" id="3.40.50.1110">
    <property type="entry name" value="SGNH hydrolase"/>
    <property type="match status" value="1"/>
</dbReference>
<accession>Q026K5</accession>
<dbReference type="Pfam" id="PF13472">
    <property type="entry name" value="Lipase_GDSL_2"/>
    <property type="match status" value="1"/>
</dbReference>
<dbReference type="SUPFAM" id="SSF52266">
    <property type="entry name" value="SGNH hydrolase"/>
    <property type="match status" value="1"/>
</dbReference>
<evidence type="ECO:0000259" key="1">
    <source>
        <dbReference type="Pfam" id="PF13472"/>
    </source>
</evidence>
<dbReference type="EMBL" id="CP000473">
    <property type="protein sequence ID" value="ABJ83064.1"/>
    <property type="molecule type" value="Genomic_DNA"/>
</dbReference>
<gene>
    <name evidence="2" type="ordered locus">Acid_2074</name>
</gene>
<evidence type="ECO:0000313" key="2">
    <source>
        <dbReference type="EMBL" id="ABJ83064.1"/>
    </source>
</evidence>
<dbReference type="PANTHER" id="PTHR43784:SF2">
    <property type="entry name" value="GDSL-LIKE LIPASE_ACYLHYDROLASE, PUTATIVE (AFU_ORTHOLOGUE AFUA_2G00820)-RELATED"/>
    <property type="match status" value="1"/>
</dbReference>
<feature type="domain" description="SGNH hydrolase-type esterase" evidence="1">
    <location>
        <begin position="144"/>
        <end position="335"/>
    </location>
</feature>
<protein>
    <submittedName>
        <fullName evidence="2">Lipolytic enzyme, G-D-S-L family</fullName>
    </submittedName>
</protein>
<reference evidence="2" key="1">
    <citation type="submission" date="2006-10" db="EMBL/GenBank/DDBJ databases">
        <title>Complete sequence of Solibacter usitatus Ellin6076.</title>
        <authorList>
            <consortium name="US DOE Joint Genome Institute"/>
            <person name="Copeland A."/>
            <person name="Lucas S."/>
            <person name="Lapidus A."/>
            <person name="Barry K."/>
            <person name="Detter J.C."/>
            <person name="Glavina del Rio T."/>
            <person name="Hammon N."/>
            <person name="Israni S."/>
            <person name="Dalin E."/>
            <person name="Tice H."/>
            <person name="Pitluck S."/>
            <person name="Thompson L.S."/>
            <person name="Brettin T."/>
            <person name="Bruce D."/>
            <person name="Han C."/>
            <person name="Tapia R."/>
            <person name="Gilna P."/>
            <person name="Schmutz J."/>
            <person name="Larimer F."/>
            <person name="Land M."/>
            <person name="Hauser L."/>
            <person name="Kyrpides N."/>
            <person name="Mikhailova N."/>
            <person name="Janssen P.H."/>
            <person name="Kuske C.R."/>
            <person name="Richardson P."/>
        </authorList>
    </citation>
    <scope>NUCLEOTIDE SEQUENCE</scope>
    <source>
        <strain evidence="2">Ellin6076</strain>
    </source>
</reference>
<dbReference type="PANTHER" id="PTHR43784">
    <property type="entry name" value="GDSL-LIKE LIPASE/ACYLHYDROLASE, PUTATIVE (AFU_ORTHOLOGUE AFUA_2G00820)-RELATED"/>
    <property type="match status" value="1"/>
</dbReference>
<dbReference type="InterPro" id="IPR013830">
    <property type="entry name" value="SGNH_hydro"/>
</dbReference>
<proteinExistence type="predicted"/>
<dbReference type="HOGENOM" id="CLU_029872_1_0_0"/>
<organism evidence="2">
    <name type="scientific">Solibacter usitatus (strain Ellin6076)</name>
    <dbReference type="NCBI Taxonomy" id="234267"/>
    <lineage>
        <taxon>Bacteria</taxon>
        <taxon>Pseudomonadati</taxon>
        <taxon>Acidobacteriota</taxon>
        <taxon>Terriglobia</taxon>
        <taxon>Bryobacterales</taxon>
        <taxon>Solibacteraceae</taxon>
        <taxon>Candidatus Solibacter</taxon>
    </lineage>
</organism>